<feature type="region of interest" description="Disordered" evidence="1">
    <location>
        <begin position="265"/>
        <end position="286"/>
    </location>
</feature>
<organism evidence="2 3">
    <name type="scientific">Collybiopsis luxurians FD-317 M1</name>
    <dbReference type="NCBI Taxonomy" id="944289"/>
    <lineage>
        <taxon>Eukaryota</taxon>
        <taxon>Fungi</taxon>
        <taxon>Dikarya</taxon>
        <taxon>Basidiomycota</taxon>
        <taxon>Agaricomycotina</taxon>
        <taxon>Agaricomycetes</taxon>
        <taxon>Agaricomycetidae</taxon>
        <taxon>Agaricales</taxon>
        <taxon>Marasmiineae</taxon>
        <taxon>Omphalotaceae</taxon>
        <taxon>Collybiopsis</taxon>
        <taxon>Collybiopsis luxurians</taxon>
    </lineage>
</organism>
<gene>
    <name evidence="2" type="ORF">GYMLUDRAFT_261962</name>
</gene>
<sequence>MSETDDDLGGYSTPVNQTKSRASRPTVRKVAGPSSKPSTSRTRQKSAETHQQVIELDVDEDGADEAARPARRTQPPARDNKQKSAKAKGKAKAPSQRSNSKAVEDEGETVGGSEQEADSGVGDAGLHRQYEQLDRRLKREIKNREEADRRCKDLIKQLDEIMRVRETEAEALLRAQKEQYEAKIAALERVNKELTSQLAKSTSLPSSGTSFLLTREAADEEKRLFEQEALQWQQQLNEAQEIIREKEQREKELKFELEAERKNYQSLKSKQQGSARQPRGEILGNDNPKNVQVVRFYEDFTNLLLVGLKAHPGQYLDLEEWVLQCVFTYISENDPEVTKSLNFTLSCRWEKRVEDDDSPVRSKSDLQEMMYYEPLELDKEAADFVNSLGTMATSFSFTRDQLALFLRTLYHTFDEIYNPTADEDE</sequence>
<name>A0A0D0CAR9_9AGAR</name>
<dbReference type="EMBL" id="KN834779">
    <property type="protein sequence ID" value="KIK59539.1"/>
    <property type="molecule type" value="Genomic_DNA"/>
</dbReference>
<evidence type="ECO:0000256" key="1">
    <source>
        <dbReference type="SAM" id="MobiDB-lite"/>
    </source>
</evidence>
<protein>
    <recommendedName>
        <fullName evidence="4">Monopolin complex subunit Csm1/Pcs1 C-terminal domain-containing protein</fullName>
    </recommendedName>
</protein>
<feature type="compositionally biased region" description="Polar residues" evidence="1">
    <location>
        <begin position="265"/>
        <end position="275"/>
    </location>
</feature>
<evidence type="ECO:0000313" key="3">
    <source>
        <dbReference type="Proteomes" id="UP000053593"/>
    </source>
</evidence>
<accession>A0A0D0CAR9</accession>
<dbReference type="AlphaFoldDB" id="A0A0D0CAR9"/>
<dbReference type="Proteomes" id="UP000053593">
    <property type="component" value="Unassembled WGS sequence"/>
</dbReference>
<feature type="region of interest" description="Disordered" evidence="1">
    <location>
        <begin position="1"/>
        <end position="128"/>
    </location>
</feature>
<dbReference type="OrthoDB" id="3216420at2759"/>
<evidence type="ECO:0008006" key="4">
    <source>
        <dbReference type="Google" id="ProtNLM"/>
    </source>
</evidence>
<reference evidence="2 3" key="1">
    <citation type="submission" date="2014-04" db="EMBL/GenBank/DDBJ databases">
        <title>Evolutionary Origins and Diversification of the Mycorrhizal Mutualists.</title>
        <authorList>
            <consortium name="DOE Joint Genome Institute"/>
            <consortium name="Mycorrhizal Genomics Consortium"/>
            <person name="Kohler A."/>
            <person name="Kuo A."/>
            <person name="Nagy L.G."/>
            <person name="Floudas D."/>
            <person name="Copeland A."/>
            <person name="Barry K.W."/>
            <person name="Cichocki N."/>
            <person name="Veneault-Fourrey C."/>
            <person name="LaButti K."/>
            <person name="Lindquist E.A."/>
            <person name="Lipzen A."/>
            <person name="Lundell T."/>
            <person name="Morin E."/>
            <person name="Murat C."/>
            <person name="Riley R."/>
            <person name="Ohm R."/>
            <person name="Sun H."/>
            <person name="Tunlid A."/>
            <person name="Henrissat B."/>
            <person name="Grigoriev I.V."/>
            <person name="Hibbett D.S."/>
            <person name="Martin F."/>
        </authorList>
    </citation>
    <scope>NUCLEOTIDE SEQUENCE [LARGE SCALE GENOMIC DNA]</scope>
    <source>
        <strain evidence="2 3">FD-317 M1</strain>
    </source>
</reference>
<proteinExistence type="predicted"/>
<dbReference type="HOGENOM" id="CLU_042819_1_0_1"/>
<keyword evidence="3" id="KW-1185">Reference proteome</keyword>
<evidence type="ECO:0000313" key="2">
    <source>
        <dbReference type="EMBL" id="KIK59539.1"/>
    </source>
</evidence>